<evidence type="ECO:0000256" key="1">
    <source>
        <dbReference type="ARBA" id="ARBA00004141"/>
    </source>
</evidence>
<evidence type="ECO:0000256" key="2">
    <source>
        <dbReference type="ARBA" id="ARBA00022692"/>
    </source>
</evidence>
<feature type="transmembrane region" description="Helical" evidence="8">
    <location>
        <begin position="123"/>
        <end position="147"/>
    </location>
</feature>
<dbReference type="EMBL" id="REGN01005653">
    <property type="protein sequence ID" value="RNA12601.1"/>
    <property type="molecule type" value="Genomic_DNA"/>
</dbReference>
<keyword evidence="7" id="KW-0807">Transducer</keyword>
<dbReference type="AlphaFoldDB" id="A0A3M7QNF8"/>
<name>A0A3M7QNF8_BRAPC</name>
<dbReference type="PANTHER" id="PTHR24238:SF57">
    <property type="entry name" value="G-PROTEIN COUPLED RECEPTOR 83"/>
    <property type="match status" value="1"/>
</dbReference>
<evidence type="ECO:0000256" key="5">
    <source>
        <dbReference type="ARBA" id="ARBA00023136"/>
    </source>
</evidence>
<evidence type="ECO:0000259" key="9">
    <source>
        <dbReference type="PROSITE" id="PS50262"/>
    </source>
</evidence>
<keyword evidence="11" id="KW-1185">Reference proteome</keyword>
<evidence type="ECO:0000313" key="11">
    <source>
        <dbReference type="Proteomes" id="UP000276133"/>
    </source>
</evidence>
<protein>
    <recommendedName>
        <fullName evidence="9">G-protein coupled receptors family 1 profile domain-containing protein</fullName>
    </recommendedName>
</protein>
<accession>A0A3M7QNF8</accession>
<keyword evidence="4" id="KW-0297">G-protein coupled receptor</keyword>
<dbReference type="InterPro" id="IPR017452">
    <property type="entry name" value="GPCR_Rhodpsn_7TM"/>
</dbReference>
<dbReference type="OrthoDB" id="9990906at2759"/>
<evidence type="ECO:0000256" key="6">
    <source>
        <dbReference type="ARBA" id="ARBA00023170"/>
    </source>
</evidence>
<dbReference type="PROSITE" id="PS50262">
    <property type="entry name" value="G_PROTEIN_RECEP_F1_2"/>
    <property type="match status" value="1"/>
</dbReference>
<gene>
    <name evidence="10" type="ORF">BpHYR1_009087</name>
</gene>
<dbReference type="GO" id="GO:0008188">
    <property type="term" value="F:neuropeptide receptor activity"/>
    <property type="evidence" value="ECO:0007669"/>
    <property type="project" value="TreeGrafter"/>
</dbReference>
<feature type="domain" description="G-protein coupled receptors family 1 profile" evidence="9">
    <location>
        <begin position="80"/>
        <end position="292"/>
    </location>
</feature>
<dbReference type="Pfam" id="PF00001">
    <property type="entry name" value="7tm_1"/>
    <property type="match status" value="1"/>
</dbReference>
<proteinExistence type="predicted"/>
<sequence>MPFSDCNDSIVCQIEEIILKVISIYALVITIIGTLANIPSMYTWNLDVFLLIIPKDQKSLIIQYSIDEQNFIERLSIPTCKIFTFIQFFSLHSISWLLTYMSVDQAVKVFFPTTQFLNTRKTYMFGGIIVLVIFLLNFHILLFAGVVQHLVMNETKKINGSLVNSTVKFDVISCYDTNLYSFYPVWDRIHLIVYCFLPFSIMAICNVSMTIRLRPDKALNISCESVTAKKRRQISKFIIIYSIMFMLCTLPQVICFGFFFVPLFNNRKIFGLKQKNYFVVKKENVSADHLIYVKNLFCELNQLIQMRVEKENKDILLKRKVILKIFVANQNLNGNSVLFFRKDHKIVKEINKKELYHKQFLMNRVLNHGTNYS</sequence>
<feature type="transmembrane region" description="Helical" evidence="8">
    <location>
        <begin position="82"/>
        <end position="103"/>
    </location>
</feature>
<dbReference type="InterPro" id="IPR000276">
    <property type="entry name" value="GPCR_Rhodpsn"/>
</dbReference>
<comment type="subcellular location">
    <subcellularLocation>
        <location evidence="1">Membrane</location>
        <topology evidence="1">Multi-pass membrane protein</topology>
    </subcellularLocation>
</comment>
<reference evidence="10 11" key="1">
    <citation type="journal article" date="2018" name="Sci. Rep.">
        <title>Genomic signatures of local adaptation to the degree of environmental predictability in rotifers.</title>
        <authorList>
            <person name="Franch-Gras L."/>
            <person name="Hahn C."/>
            <person name="Garcia-Roger E.M."/>
            <person name="Carmona M.J."/>
            <person name="Serra M."/>
            <person name="Gomez A."/>
        </authorList>
    </citation>
    <scope>NUCLEOTIDE SEQUENCE [LARGE SCALE GENOMIC DNA]</scope>
    <source>
        <strain evidence="10">HYR1</strain>
    </source>
</reference>
<keyword evidence="6" id="KW-0675">Receptor</keyword>
<feature type="transmembrane region" description="Helical" evidence="8">
    <location>
        <begin position="17"/>
        <end position="38"/>
    </location>
</feature>
<evidence type="ECO:0000256" key="3">
    <source>
        <dbReference type="ARBA" id="ARBA00022989"/>
    </source>
</evidence>
<organism evidence="10 11">
    <name type="scientific">Brachionus plicatilis</name>
    <name type="common">Marine rotifer</name>
    <name type="synonym">Brachionus muelleri</name>
    <dbReference type="NCBI Taxonomy" id="10195"/>
    <lineage>
        <taxon>Eukaryota</taxon>
        <taxon>Metazoa</taxon>
        <taxon>Spiralia</taxon>
        <taxon>Gnathifera</taxon>
        <taxon>Rotifera</taxon>
        <taxon>Eurotatoria</taxon>
        <taxon>Monogononta</taxon>
        <taxon>Pseudotrocha</taxon>
        <taxon>Ploima</taxon>
        <taxon>Brachionidae</taxon>
        <taxon>Brachionus</taxon>
    </lineage>
</organism>
<dbReference type="Gene3D" id="1.20.1070.10">
    <property type="entry name" value="Rhodopsin 7-helix transmembrane proteins"/>
    <property type="match status" value="1"/>
</dbReference>
<feature type="transmembrane region" description="Helical" evidence="8">
    <location>
        <begin position="238"/>
        <end position="264"/>
    </location>
</feature>
<evidence type="ECO:0000256" key="4">
    <source>
        <dbReference type="ARBA" id="ARBA00023040"/>
    </source>
</evidence>
<evidence type="ECO:0000313" key="10">
    <source>
        <dbReference type="EMBL" id="RNA12601.1"/>
    </source>
</evidence>
<feature type="transmembrane region" description="Helical" evidence="8">
    <location>
        <begin position="189"/>
        <end position="209"/>
    </location>
</feature>
<keyword evidence="3 8" id="KW-1133">Transmembrane helix</keyword>
<dbReference type="Proteomes" id="UP000276133">
    <property type="component" value="Unassembled WGS sequence"/>
</dbReference>
<dbReference type="SUPFAM" id="SSF81321">
    <property type="entry name" value="Family A G protein-coupled receptor-like"/>
    <property type="match status" value="1"/>
</dbReference>
<keyword evidence="5 8" id="KW-0472">Membrane</keyword>
<keyword evidence="2 8" id="KW-0812">Transmembrane</keyword>
<comment type="caution">
    <text evidence="10">The sequence shown here is derived from an EMBL/GenBank/DDBJ whole genome shotgun (WGS) entry which is preliminary data.</text>
</comment>
<evidence type="ECO:0000256" key="8">
    <source>
        <dbReference type="SAM" id="Phobius"/>
    </source>
</evidence>
<evidence type="ECO:0000256" key="7">
    <source>
        <dbReference type="ARBA" id="ARBA00023224"/>
    </source>
</evidence>
<dbReference type="GO" id="GO:0005886">
    <property type="term" value="C:plasma membrane"/>
    <property type="evidence" value="ECO:0007669"/>
    <property type="project" value="TreeGrafter"/>
</dbReference>
<dbReference type="CDD" id="cd00637">
    <property type="entry name" value="7tm_classA_rhodopsin-like"/>
    <property type="match status" value="1"/>
</dbReference>
<dbReference type="PANTHER" id="PTHR24238">
    <property type="entry name" value="G-PROTEIN COUPLED RECEPTOR"/>
    <property type="match status" value="1"/>
</dbReference>